<gene>
    <name evidence="2" type="ORF">DU508_14010</name>
</gene>
<dbReference type="Gene3D" id="2.40.128.110">
    <property type="entry name" value="Lipid/polyisoprenoid-binding, YceI-like"/>
    <property type="match status" value="1"/>
</dbReference>
<organism evidence="2 3">
    <name type="scientific">Pedobacter chinensis</name>
    <dbReference type="NCBI Taxonomy" id="2282421"/>
    <lineage>
        <taxon>Bacteria</taxon>
        <taxon>Pseudomonadati</taxon>
        <taxon>Bacteroidota</taxon>
        <taxon>Sphingobacteriia</taxon>
        <taxon>Sphingobacteriales</taxon>
        <taxon>Sphingobacteriaceae</taxon>
        <taxon>Pedobacter</taxon>
    </lineage>
</organism>
<dbReference type="Proteomes" id="UP000253961">
    <property type="component" value="Unassembled WGS sequence"/>
</dbReference>
<reference evidence="2 3" key="1">
    <citation type="submission" date="2018-07" db="EMBL/GenBank/DDBJ databases">
        <title>Pedobacter sp. nov., isolated from soil.</title>
        <authorList>
            <person name="Zhou L.Y."/>
            <person name="Du Z.J."/>
        </authorList>
    </citation>
    <scope>NUCLEOTIDE SEQUENCE [LARGE SCALE GENOMIC DNA]</scope>
    <source>
        <strain evidence="2 3">JDX94</strain>
    </source>
</reference>
<evidence type="ECO:0000313" key="2">
    <source>
        <dbReference type="EMBL" id="RDC55966.1"/>
    </source>
</evidence>
<dbReference type="Pfam" id="PF04264">
    <property type="entry name" value="YceI"/>
    <property type="match status" value="1"/>
</dbReference>
<dbReference type="InterPro" id="IPR007372">
    <property type="entry name" value="Lipid/polyisoprenoid-bd_YceI"/>
</dbReference>
<accession>A0A369PYY3</accession>
<sequence>MLLVLKNKQMLRLKILLLIAFGIFPAFGFVGSNMAYPIKWVLTNECTLKVNGSTNINKFSCVIPEYTKPDTLIFYKEQKNEPVKMSGSMALDVQNFDCHNPVMTSDLRKTLKVKIYPKIIIRFLSLNRYPDPNKKTDLIKGMVTIELAGTIRRYEVDYKYTAKENDNLNLIGTRQVKFSDFNINPPRKLGGMIKTDDELNVEFILNARILN</sequence>
<dbReference type="SUPFAM" id="SSF101874">
    <property type="entry name" value="YceI-like"/>
    <property type="match status" value="1"/>
</dbReference>
<name>A0A369PYY3_9SPHI</name>
<evidence type="ECO:0000313" key="3">
    <source>
        <dbReference type="Proteomes" id="UP000253961"/>
    </source>
</evidence>
<keyword evidence="3" id="KW-1185">Reference proteome</keyword>
<protein>
    <submittedName>
        <fullName evidence="2">YceI family protein</fullName>
    </submittedName>
</protein>
<proteinExistence type="predicted"/>
<comment type="caution">
    <text evidence="2">The sequence shown here is derived from an EMBL/GenBank/DDBJ whole genome shotgun (WGS) entry which is preliminary data.</text>
</comment>
<dbReference type="AlphaFoldDB" id="A0A369PYY3"/>
<feature type="domain" description="Lipid/polyisoprenoid-binding YceI-like" evidence="1">
    <location>
        <begin position="79"/>
        <end position="204"/>
    </location>
</feature>
<dbReference type="EMBL" id="QPKV01000005">
    <property type="protein sequence ID" value="RDC55966.1"/>
    <property type="molecule type" value="Genomic_DNA"/>
</dbReference>
<evidence type="ECO:0000259" key="1">
    <source>
        <dbReference type="Pfam" id="PF04264"/>
    </source>
</evidence>
<dbReference type="InterPro" id="IPR036761">
    <property type="entry name" value="TTHA0802/YceI-like_sf"/>
</dbReference>